<name>A0A2T0BLI9_9CLOT</name>
<gene>
    <name evidence="1" type="ORF">CLLU_22840</name>
</gene>
<dbReference type="OrthoDB" id="1753160at2"/>
<evidence type="ECO:0000313" key="1">
    <source>
        <dbReference type="EMBL" id="PRR84745.1"/>
    </source>
</evidence>
<dbReference type="EMBL" id="PVXP01000034">
    <property type="protein sequence ID" value="PRR84745.1"/>
    <property type="molecule type" value="Genomic_DNA"/>
</dbReference>
<protein>
    <recommendedName>
        <fullName evidence="3">Phage protein, HK97 gp10 family</fullName>
    </recommendedName>
</protein>
<reference evidence="1 2" key="1">
    <citation type="submission" date="2018-03" db="EMBL/GenBank/DDBJ databases">
        <title>Genome sequence of Clostridium luticellarii DSM 29923.</title>
        <authorList>
            <person name="Poehlein A."/>
            <person name="Daniel R."/>
        </authorList>
    </citation>
    <scope>NUCLEOTIDE SEQUENCE [LARGE SCALE GENOMIC DNA]</scope>
    <source>
        <strain evidence="1 2">DSM 29923</strain>
    </source>
</reference>
<dbReference type="RefSeq" id="WP_106009908.1">
    <property type="nucleotide sequence ID" value="NZ_PVXP01000034.1"/>
</dbReference>
<organism evidence="1 2">
    <name type="scientific">Clostridium luticellarii</name>
    <dbReference type="NCBI Taxonomy" id="1691940"/>
    <lineage>
        <taxon>Bacteria</taxon>
        <taxon>Bacillati</taxon>
        <taxon>Bacillota</taxon>
        <taxon>Clostridia</taxon>
        <taxon>Eubacteriales</taxon>
        <taxon>Clostridiaceae</taxon>
        <taxon>Clostridium</taxon>
    </lineage>
</organism>
<sequence length="117" mass="13412">MADGFKIDINDVLKKTLYNQKKVHDGCVRYAQTSGKMMVADAKQNAKWRDRTGLSRDTMDAGIVDKNNVIEINLRGHTPQFKYLEYAMEKKYAILNPTRDKFATEVIKGWAEVLKSL</sequence>
<keyword evidence="2" id="KW-1185">Reference proteome</keyword>
<evidence type="ECO:0000313" key="2">
    <source>
        <dbReference type="Proteomes" id="UP000237798"/>
    </source>
</evidence>
<evidence type="ECO:0008006" key="3">
    <source>
        <dbReference type="Google" id="ProtNLM"/>
    </source>
</evidence>
<dbReference type="Proteomes" id="UP000237798">
    <property type="component" value="Unassembled WGS sequence"/>
</dbReference>
<dbReference type="AlphaFoldDB" id="A0A2T0BLI9"/>
<accession>A0A2T0BLI9</accession>
<proteinExistence type="predicted"/>
<comment type="caution">
    <text evidence="1">The sequence shown here is derived from an EMBL/GenBank/DDBJ whole genome shotgun (WGS) entry which is preliminary data.</text>
</comment>